<evidence type="ECO:0000313" key="6">
    <source>
        <dbReference type="Proteomes" id="UP000446768"/>
    </source>
</evidence>
<evidence type="ECO:0000313" key="5">
    <source>
        <dbReference type="EMBL" id="MRV70456.1"/>
    </source>
</evidence>
<keyword evidence="1" id="KW-0602">Photosynthesis</keyword>
<dbReference type="InterPro" id="IPR015943">
    <property type="entry name" value="WD40/YVTN_repeat-like_dom_sf"/>
</dbReference>
<feature type="domain" description="Photosynthesis system II assembly factor Ycf48/Hcf136-like" evidence="4">
    <location>
        <begin position="76"/>
        <end position="126"/>
    </location>
</feature>
<reference evidence="5 6" key="1">
    <citation type="submission" date="2019-11" db="EMBL/GenBank/DDBJ databases">
        <title>Novel species isolated from a subtropical stream in China.</title>
        <authorList>
            <person name="Lu H."/>
        </authorList>
    </citation>
    <scope>NUCLEOTIDE SEQUENCE [LARGE SCALE GENOMIC DNA]</scope>
    <source>
        <strain evidence="5 6">FT92W</strain>
    </source>
</reference>
<gene>
    <name evidence="5" type="ORF">GJ700_01800</name>
</gene>
<feature type="chain" id="PRO_5031148291" description="Photosynthesis system II assembly factor Ycf48/Hcf136-like domain-containing protein" evidence="3">
    <location>
        <begin position="26"/>
        <end position="362"/>
    </location>
</feature>
<accession>A0A7X2LQS6</accession>
<evidence type="ECO:0000256" key="2">
    <source>
        <dbReference type="ARBA" id="ARBA00023276"/>
    </source>
</evidence>
<dbReference type="InterPro" id="IPR028203">
    <property type="entry name" value="PSII_CF48-like_dom"/>
</dbReference>
<feature type="domain" description="Photosynthesis system II assembly factor Ycf48/Hcf136-like" evidence="4">
    <location>
        <begin position="164"/>
        <end position="316"/>
    </location>
</feature>
<protein>
    <recommendedName>
        <fullName evidence="4">Photosynthesis system II assembly factor Ycf48/Hcf136-like domain-containing protein</fullName>
    </recommendedName>
</protein>
<dbReference type="EMBL" id="WKJJ01000001">
    <property type="protein sequence ID" value="MRV70456.1"/>
    <property type="molecule type" value="Genomic_DNA"/>
</dbReference>
<keyword evidence="6" id="KW-1185">Reference proteome</keyword>
<dbReference type="Gene3D" id="2.130.10.10">
    <property type="entry name" value="YVTN repeat-like/Quinoprotein amine dehydrogenase"/>
    <property type="match status" value="2"/>
</dbReference>
<dbReference type="GO" id="GO:0015979">
    <property type="term" value="P:photosynthesis"/>
    <property type="evidence" value="ECO:0007669"/>
    <property type="project" value="UniProtKB-KW"/>
</dbReference>
<dbReference type="Proteomes" id="UP000446768">
    <property type="component" value="Unassembled WGS sequence"/>
</dbReference>
<dbReference type="SUPFAM" id="SSF110296">
    <property type="entry name" value="Oligoxyloglucan reducing end-specific cellobiohydrolase"/>
    <property type="match status" value="1"/>
</dbReference>
<feature type="signal peptide" evidence="3">
    <location>
        <begin position="1"/>
        <end position="25"/>
    </location>
</feature>
<dbReference type="PANTHER" id="PTHR47199:SF2">
    <property type="entry name" value="PHOTOSYSTEM II STABILITY_ASSEMBLY FACTOR HCF136, CHLOROPLASTIC"/>
    <property type="match status" value="1"/>
</dbReference>
<evidence type="ECO:0000259" key="4">
    <source>
        <dbReference type="Pfam" id="PF14870"/>
    </source>
</evidence>
<dbReference type="PANTHER" id="PTHR47199">
    <property type="entry name" value="PHOTOSYSTEM II STABILITY/ASSEMBLY FACTOR HCF136, CHLOROPLASTIC"/>
    <property type="match status" value="1"/>
</dbReference>
<evidence type="ECO:0000256" key="3">
    <source>
        <dbReference type="SAM" id="SignalP"/>
    </source>
</evidence>
<dbReference type="Pfam" id="PF14870">
    <property type="entry name" value="PSII_BNR"/>
    <property type="match status" value="2"/>
</dbReference>
<sequence>MIPTTLLKPVGAVALVLACQFPAHAAPVQPHAGTLHRPALAIRAPGGAALLGIARAGARLVAVGERGIIALSDDQGKTWRQAPSPVSVSLTGVRFVDATHGWAVGHRGVVLHSADGGAHWTRQLDGDTVAAHMLAYAKEMEQSADDTRRRSAAAARQMAADGADKPLFDVYFRDREHGIVVGAYGLALATSDGGRTWQPILGRLDNPRGLHLYAVAGTDGSIYIAGEQGTLLRSGDHGASFEALRTPYKGSYFALAALPSGVVVAAGLKGNAYRSADMGAQWSKLDITGAASFTAFTHGEGGKLLLADQGGAVFSSTDQGVSFAPEAAVRAPLSALAAGRDGVLTGVGLAGAVAISAPHQQK</sequence>
<dbReference type="RefSeq" id="WP_154370928.1">
    <property type="nucleotide sequence ID" value="NZ_WKJJ01000001.1"/>
</dbReference>
<name>A0A7X2LQS6_9BURK</name>
<evidence type="ECO:0000256" key="1">
    <source>
        <dbReference type="ARBA" id="ARBA00022531"/>
    </source>
</evidence>
<dbReference type="AlphaFoldDB" id="A0A7X2LQS6"/>
<dbReference type="GO" id="GO:0009523">
    <property type="term" value="C:photosystem II"/>
    <property type="evidence" value="ECO:0007669"/>
    <property type="project" value="UniProtKB-KW"/>
</dbReference>
<keyword evidence="3" id="KW-0732">Signal</keyword>
<proteinExistence type="predicted"/>
<comment type="caution">
    <text evidence="5">The sequence shown here is derived from an EMBL/GenBank/DDBJ whole genome shotgun (WGS) entry which is preliminary data.</text>
</comment>
<keyword evidence="2" id="KW-0604">Photosystem II</keyword>
<organism evidence="5 6">
    <name type="scientific">Pseudoduganella rivuli</name>
    <dbReference type="NCBI Taxonomy" id="2666085"/>
    <lineage>
        <taxon>Bacteria</taxon>
        <taxon>Pseudomonadati</taxon>
        <taxon>Pseudomonadota</taxon>
        <taxon>Betaproteobacteria</taxon>
        <taxon>Burkholderiales</taxon>
        <taxon>Oxalobacteraceae</taxon>
        <taxon>Telluria group</taxon>
        <taxon>Pseudoduganella</taxon>
    </lineage>
</organism>